<feature type="transmembrane region" description="Helical" evidence="2">
    <location>
        <begin position="472"/>
        <end position="492"/>
    </location>
</feature>
<name>A0ABX1CR90_9SPHN</name>
<dbReference type="Pfam" id="PF10145">
    <property type="entry name" value="PhageMin_Tail"/>
    <property type="match status" value="1"/>
</dbReference>
<keyword evidence="5" id="KW-1185">Reference proteome</keyword>
<dbReference type="PANTHER" id="PTHR37813">
    <property type="entry name" value="FELS-2 PROPHAGE PROTEIN"/>
    <property type="match status" value="1"/>
</dbReference>
<dbReference type="PANTHER" id="PTHR37813:SF1">
    <property type="entry name" value="FELS-2 PROPHAGE PROTEIN"/>
    <property type="match status" value="1"/>
</dbReference>
<dbReference type="RefSeq" id="WP_168136013.1">
    <property type="nucleotide sequence ID" value="NZ_JAAVJH010000018.1"/>
</dbReference>
<evidence type="ECO:0000313" key="5">
    <source>
        <dbReference type="Proteomes" id="UP000732399"/>
    </source>
</evidence>
<dbReference type="Proteomes" id="UP000732399">
    <property type="component" value="Unassembled WGS sequence"/>
</dbReference>
<dbReference type="InterPro" id="IPR010090">
    <property type="entry name" value="Phage_tape_meas"/>
</dbReference>
<dbReference type="EMBL" id="JAAVJH010000018">
    <property type="protein sequence ID" value="NJR80459.1"/>
    <property type="molecule type" value="Genomic_DNA"/>
</dbReference>
<evidence type="ECO:0000259" key="3">
    <source>
        <dbReference type="Pfam" id="PF10145"/>
    </source>
</evidence>
<evidence type="ECO:0000256" key="2">
    <source>
        <dbReference type="SAM" id="Phobius"/>
    </source>
</evidence>
<keyword evidence="2" id="KW-0812">Transmembrane</keyword>
<evidence type="ECO:0000256" key="1">
    <source>
        <dbReference type="ARBA" id="ARBA00022612"/>
    </source>
</evidence>
<feature type="domain" description="Phage tail tape measure protein" evidence="3">
    <location>
        <begin position="105"/>
        <end position="305"/>
    </location>
</feature>
<feature type="transmembrane region" description="Helical" evidence="2">
    <location>
        <begin position="447"/>
        <end position="465"/>
    </location>
</feature>
<proteinExistence type="predicted"/>
<accession>A0ABX1CR90</accession>
<keyword evidence="2" id="KW-0472">Membrane</keyword>
<organism evidence="4 5">
    <name type="scientific">Sphingomonas corticis</name>
    <dbReference type="NCBI Taxonomy" id="2722791"/>
    <lineage>
        <taxon>Bacteria</taxon>
        <taxon>Pseudomonadati</taxon>
        <taxon>Pseudomonadota</taxon>
        <taxon>Alphaproteobacteria</taxon>
        <taxon>Sphingomonadales</taxon>
        <taxon>Sphingomonadaceae</taxon>
        <taxon>Sphingomonas</taxon>
    </lineage>
</organism>
<comment type="caution">
    <text evidence="4">The sequence shown here is derived from an EMBL/GenBank/DDBJ whole genome shotgun (WGS) entry which is preliminary data.</text>
</comment>
<feature type="transmembrane region" description="Helical" evidence="2">
    <location>
        <begin position="393"/>
        <end position="414"/>
    </location>
</feature>
<keyword evidence="1" id="KW-1188">Viral release from host cell</keyword>
<gene>
    <name evidence="4" type="ORF">HBH26_17920</name>
</gene>
<reference evidence="4 5" key="1">
    <citation type="submission" date="2020-03" db="EMBL/GenBank/DDBJ databases">
        <authorList>
            <person name="Wang L."/>
            <person name="He N."/>
            <person name="Li Y."/>
            <person name="Fang Y."/>
            <person name="Zhang F."/>
        </authorList>
    </citation>
    <scope>NUCLEOTIDE SEQUENCE [LARGE SCALE GENOMIC DNA]</scope>
    <source>
        <strain evidence="4 5">36D10-4-7</strain>
    </source>
</reference>
<protein>
    <submittedName>
        <fullName evidence="4">Phage tail tape measure protein</fullName>
    </submittedName>
</protein>
<sequence>MSQGAVIGALRGVLVLDASDWSPAISRARGDLSGLRGALQDVARVVESLGEKMRSAGVGLTAGISAPLAAVAVTSNKAASSFEAAMKTVESALGRVSGRELKALSDQARALGPAVGKSAVEAVEGMDALARAGLNTSQILGGGLKSTLDLAAAGMADVAPSAALVTDAMGQFKLTASQLPYVVGSVVGALDASKFGFVDFQQAVAQGGGAAASASMSFRDFSTAIAATSTQFSSGSDAGTSFKTYLSRLVPASNEAAAAMKALNINFFDADGRMKPLADQAELLKTAFAGLSDETKKSALTKIFGDDAFRTALGLMEQGRQGVERLQETIAKGDVEGKIAKRLEGEAAAANRLSNAWESVRISIGQAGLTELITSVKNAFAGMLESFAAAPPLILKIGVAFGAIAAAAGPLLLVLTQIGAFIIPLVAARFGLLGLALSALVNPLGTVAMLVARLITTFAQGAIIARTAALMAGLLSPMIVVTAALTALTYAWQANEARVAASRAEQDRLRNTMNGAKPALDKVALAVADMTGKTGEAAKAARDHANALLSEARAAVIAAQALARKRIAAAQAAVTDAKTKKAEVDERVSRGGFLSKGVNAGARIEAVNAEKAARLAVEEMNAAADGFQQAKSAWSDMNKAINAPAPTVRTVSLEEVKAPKTPKVAKTAVPGGTYAAENREQLQLQADLDTARARGDRAAEKALQDRMALSQQIEAYQRTGLSLDQARVAAQRDMSAIATARGEAVAREIAETQAAVAVEAARLGADQQVIEALERQEELKRRIASYYELTKNLAEATRLAEADQAKIDGARAAVRQRWFKDDARDRAVQLAQARGDSEERIRQLQREVELRQRARDLQGQGVPEADAMARATTEWDEENRARMVGNVRATFQEGMRAAMDGNIGDFMKNWWRDRVAKGMEEAINSLADLVSRLFSNIGKGASGGSSGGGILGALGSVFGLIAGAKGKSGGFTNVPAFNIAPPIVAPIDVTSSLPGFATGGSFRVGGMSGVDRNVIAFRATKGEMVDIRKPGADAGVQRLMVVPSPYFDVAAADAAAPSIQQMGVRAAAGGSAMARADMARSARRKIRR</sequence>
<feature type="transmembrane region" description="Helical" evidence="2">
    <location>
        <begin position="421"/>
        <end position="441"/>
    </location>
</feature>
<dbReference type="NCBIfam" id="TIGR01760">
    <property type="entry name" value="tape_meas_TP901"/>
    <property type="match status" value="1"/>
</dbReference>
<keyword evidence="2" id="KW-1133">Transmembrane helix</keyword>
<evidence type="ECO:0000313" key="4">
    <source>
        <dbReference type="EMBL" id="NJR80459.1"/>
    </source>
</evidence>